<evidence type="ECO:0000313" key="6">
    <source>
        <dbReference type="EMBL" id="MBE8590557.1"/>
    </source>
</evidence>
<sequence length="180" mass="18063">MKVQALTLAAVFCATGAQFANAADGTINFAGELVSQTCTISVGGVVSPAVATVTLPTISNSLLDAAGKTEGRTGFDVTLSGCTGTATTAAAFFNAGATVDPATGNLKNTTGTATLVQLQLIDAVTDAVIQAGNTNQKTKTSRNTLASGGVRMDYAVQYYATGAATSGTVLSSVTYNIDYN</sequence>
<dbReference type="InterPro" id="IPR039458">
    <property type="entry name" value="FimA-like"/>
</dbReference>
<protein>
    <submittedName>
        <fullName evidence="6">Type 1 fimbrial protein</fullName>
    </submittedName>
</protein>
<name>A0ABR9SNY2_9PSED</name>
<dbReference type="Pfam" id="PF16970">
    <property type="entry name" value="FimA"/>
    <property type="match status" value="1"/>
</dbReference>
<comment type="subcellular location">
    <subcellularLocation>
        <location evidence="1">Fimbrium</location>
    </subcellularLocation>
</comment>
<comment type="caution">
    <text evidence="6">The sequence shown here is derived from an EMBL/GenBank/DDBJ whole genome shotgun (WGS) entry which is preliminary data.</text>
</comment>
<accession>A0ABR9SNY2</accession>
<evidence type="ECO:0000313" key="7">
    <source>
        <dbReference type="Proteomes" id="UP000613075"/>
    </source>
</evidence>
<dbReference type="Proteomes" id="UP000613075">
    <property type="component" value="Unassembled WGS sequence"/>
</dbReference>
<proteinExistence type="inferred from homology"/>
<comment type="similarity">
    <text evidence="2">Belongs to the fimbrial protein family.</text>
</comment>
<dbReference type="RefSeq" id="WP_193862704.1">
    <property type="nucleotide sequence ID" value="NZ_JADDUM010000037.1"/>
</dbReference>
<reference evidence="6 7" key="1">
    <citation type="submission" date="2020-10" db="EMBL/GenBank/DDBJ databases">
        <title>The draft genomes of Cyclamen pathogen Pseudomonas sp.</title>
        <authorList>
            <person name="Fujikawa T."/>
            <person name="Sawada H."/>
        </authorList>
    </citation>
    <scope>NUCLEOTIDE SEQUENCE [LARGE SCALE GENOMIC DNA]</scope>
    <source>
        <strain evidence="6 7">MAFF 301449</strain>
    </source>
</reference>
<dbReference type="Gene3D" id="2.60.40.1090">
    <property type="entry name" value="Fimbrial-type adhesion domain"/>
    <property type="match status" value="1"/>
</dbReference>
<evidence type="ECO:0000256" key="5">
    <source>
        <dbReference type="SAM" id="SignalP"/>
    </source>
</evidence>
<feature type="signal peptide" evidence="5">
    <location>
        <begin position="1"/>
        <end position="22"/>
    </location>
</feature>
<keyword evidence="7" id="KW-1185">Reference proteome</keyword>
<dbReference type="PANTHER" id="PTHR33420">
    <property type="entry name" value="FIMBRIAL SUBUNIT ELFA-RELATED"/>
    <property type="match status" value="1"/>
</dbReference>
<keyword evidence="4" id="KW-0281">Fimbrium</keyword>
<keyword evidence="3 5" id="KW-0732">Signal</keyword>
<evidence type="ECO:0000256" key="2">
    <source>
        <dbReference type="ARBA" id="ARBA00006671"/>
    </source>
</evidence>
<dbReference type="SUPFAM" id="SSF49401">
    <property type="entry name" value="Bacterial adhesins"/>
    <property type="match status" value="1"/>
</dbReference>
<dbReference type="PANTHER" id="PTHR33420:SF3">
    <property type="entry name" value="FIMBRIAL SUBUNIT ELFA"/>
    <property type="match status" value="1"/>
</dbReference>
<feature type="chain" id="PRO_5046423340" evidence="5">
    <location>
        <begin position="23"/>
        <end position="180"/>
    </location>
</feature>
<evidence type="ECO:0000256" key="4">
    <source>
        <dbReference type="ARBA" id="ARBA00023263"/>
    </source>
</evidence>
<dbReference type="EMBL" id="JADDUM010000037">
    <property type="protein sequence ID" value="MBE8590557.1"/>
    <property type="molecule type" value="Genomic_DNA"/>
</dbReference>
<evidence type="ECO:0000256" key="1">
    <source>
        <dbReference type="ARBA" id="ARBA00004561"/>
    </source>
</evidence>
<dbReference type="InterPro" id="IPR036937">
    <property type="entry name" value="Adhesion_dom_fimbrial_sf"/>
</dbReference>
<evidence type="ECO:0000256" key="3">
    <source>
        <dbReference type="ARBA" id="ARBA00022729"/>
    </source>
</evidence>
<gene>
    <name evidence="6" type="ORF">IQK56_06240</name>
</gene>
<dbReference type="InterPro" id="IPR008966">
    <property type="entry name" value="Adhesion_dom_sf"/>
</dbReference>
<organism evidence="6 7">
    <name type="scientific">Pseudomonas cyclaminis</name>
    <dbReference type="NCBI Taxonomy" id="2781239"/>
    <lineage>
        <taxon>Bacteria</taxon>
        <taxon>Pseudomonadati</taxon>
        <taxon>Pseudomonadota</taxon>
        <taxon>Gammaproteobacteria</taxon>
        <taxon>Pseudomonadales</taxon>
        <taxon>Pseudomonadaceae</taxon>
        <taxon>Pseudomonas</taxon>
    </lineage>
</organism>
<dbReference type="InterPro" id="IPR050263">
    <property type="entry name" value="Bact_Fimbrial_Adh_Pro"/>
</dbReference>